<evidence type="ECO:0000313" key="1">
    <source>
        <dbReference type="EMBL" id="CAD8078015.1"/>
    </source>
</evidence>
<sequence length="501" mass="59232">MNYSQEFQVQKFFEPSQDVIKMIAKNEFLYIAYSYEIIVLSIKRLTQRKDIIKKKINIPKFQTFDTLTSAFNDNEQTKFIALAYREDSYPILYSSNLEKRIISLNSEQPQIKDFYVMEEQIIVLWNNGALVIDQQLMFDNVKAISCWNNNLAVYRNNELLIGNIKLNLNQEYKDEMIYAHSLLVLYNSSQILIYDDKNTYEIPFPGALQIEIIDEDTLYILCGTQIQSLKIKSQEKQIKLQLTFMSKFYPINEQDFLFKNGNIMISNKWSKINRVISVCKSYNQILEFACLKEQVGQSINCIIMEKDPQELFRLMIQPQLNSNFQQPLNINDFKIYYYYIKKEIMCLEIAKQLYEKKNKVQDQLLKQYKFEDLQKATGKAILNLLMLMEQHEVYKDFYNHIYITYLESIKPTNDKIKIQIAAVKNKFVPSLLRKEDICPICKQQLITWVTCPTHRFIRCQTTIEPVYLQQLFVCKGCDLQSIESIKVCPVCGCEMKRLLKQ</sequence>
<dbReference type="AlphaFoldDB" id="A0A8S1MML0"/>
<dbReference type="Proteomes" id="UP000688137">
    <property type="component" value="Unassembled WGS sequence"/>
</dbReference>
<proteinExistence type="predicted"/>
<keyword evidence="2" id="KW-1185">Reference proteome</keyword>
<comment type="caution">
    <text evidence="1">The sequence shown here is derived from an EMBL/GenBank/DDBJ whole genome shotgun (WGS) entry which is preliminary data.</text>
</comment>
<gene>
    <name evidence="1" type="ORF">PPRIM_AZ9-3.1.T0590122</name>
</gene>
<dbReference type="OMA" id="THRFIRC"/>
<dbReference type="EMBL" id="CAJJDM010000060">
    <property type="protein sequence ID" value="CAD8078015.1"/>
    <property type="molecule type" value="Genomic_DNA"/>
</dbReference>
<name>A0A8S1MML0_PARPR</name>
<reference evidence="1" key="1">
    <citation type="submission" date="2021-01" db="EMBL/GenBank/DDBJ databases">
        <authorList>
            <consortium name="Genoscope - CEA"/>
            <person name="William W."/>
        </authorList>
    </citation>
    <scope>NUCLEOTIDE SEQUENCE</scope>
</reference>
<accession>A0A8S1MML0</accession>
<evidence type="ECO:0000313" key="2">
    <source>
        <dbReference type="Proteomes" id="UP000688137"/>
    </source>
</evidence>
<protein>
    <submittedName>
        <fullName evidence="1">Uncharacterized protein</fullName>
    </submittedName>
</protein>
<organism evidence="1 2">
    <name type="scientific">Paramecium primaurelia</name>
    <dbReference type="NCBI Taxonomy" id="5886"/>
    <lineage>
        <taxon>Eukaryota</taxon>
        <taxon>Sar</taxon>
        <taxon>Alveolata</taxon>
        <taxon>Ciliophora</taxon>
        <taxon>Intramacronucleata</taxon>
        <taxon>Oligohymenophorea</taxon>
        <taxon>Peniculida</taxon>
        <taxon>Parameciidae</taxon>
        <taxon>Paramecium</taxon>
    </lineage>
</organism>